<proteinExistence type="predicted"/>
<feature type="transmembrane region" description="Helical" evidence="11">
    <location>
        <begin position="110"/>
        <end position="130"/>
    </location>
</feature>
<keyword evidence="4 12" id="KW-0328">Glycosyltransferase</keyword>
<evidence type="ECO:0000256" key="5">
    <source>
        <dbReference type="ARBA" id="ARBA00022679"/>
    </source>
</evidence>
<keyword evidence="6 11" id="KW-0812">Transmembrane</keyword>
<evidence type="ECO:0000256" key="1">
    <source>
        <dbReference type="ARBA" id="ARBA00004477"/>
    </source>
</evidence>
<comment type="subcellular location">
    <subcellularLocation>
        <location evidence="1">Endoplasmic reticulum membrane</location>
        <topology evidence="1">Multi-pass membrane protein</topology>
    </subcellularLocation>
</comment>
<evidence type="ECO:0000256" key="3">
    <source>
        <dbReference type="ARBA" id="ARBA00022502"/>
    </source>
</evidence>
<keyword evidence="3" id="KW-0337">GPI-anchor biosynthesis</keyword>
<evidence type="ECO:0000313" key="12">
    <source>
        <dbReference type="EMBL" id="RZS91176.1"/>
    </source>
</evidence>
<feature type="region of interest" description="Disordered" evidence="10">
    <location>
        <begin position="1"/>
        <end position="20"/>
    </location>
</feature>
<protein>
    <submittedName>
        <fullName evidence="12">Mannosyltransferase PIG-V</fullName>
    </submittedName>
</protein>
<dbReference type="GO" id="GO:0031501">
    <property type="term" value="C:mannosyltransferase complex"/>
    <property type="evidence" value="ECO:0007669"/>
    <property type="project" value="TreeGrafter"/>
</dbReference>
<feature type="transmembrane region" description="Helical" evidence="11">
    <location>
        <begin position="40"/>
        <end position="61"/>
    </location>
</feature>
<dbReference type="GO" id="GO:0016020">
    <property type="term" value="C:membrane"/>
    <property type="evidence" value="ECO:0007669"/>
    <property type="project" value="GOC"/>
</dbReference>
<dbReference type="GO" id="GO:0004376">
    <property type="term" value="F:GPI mannosyltransferase activity"/>
    <property type="evidence" value="ECO:0007669"/>
    <property type="project" value="InterPro"/>
</dbReference>
<dbReference type="AlphaFoldDB" id="A0A4Q7NV96"/>
<evidence type="ECO:0000256" key="6">
    <source>
        <dbReference type="ARBA" id="ARBA00022692"/>
    </source>
</evidence>
<feature type="transmembrane region" description="Helical" evidence="11">
    <location>
        <begin position="142"/>
        <end position="175"/>
    </location>
</feature>
<accession>A0A4Q7NV96</accession>
<evidence type="ECO:0000313" key="13">
    <source>
        <dbReference type="Proteomes" id="UP000293638"/>
    </source>
</evidence>
<organism evidence="12 13">
    <name type="scientific">Motilibacter rhizosphaerae</name>
    <dbReference type="NCBI Taxonomy" id="598652"/>
    <lineage>
        <taxon>Bacteria</taxon>
        <taxon>Bacillati</taxon>
        <taxon>Actinomycetota</taxon>
        <taxon>Actinomycetes</taxon>
        <taxon>Motilibacterales</taxon>
        <taxon>Motilibacteraceae</taxon>
        <taxon>Motilibacter</taxon>
    </lineage>
</organism>
<sequence>MSSAAALGARDRLEVETDPGAPPARTVVGRALLAWLGTRLGVLIVSTVAVYGTATGGLATFSRRWSQWDWLHFQDIAEHGYVKPNDEAFFPGFPLVLKAVHAVGVPWVEAGLLVSFVAGGVAAVFLARLAELDGPRGVGERAVLVLALSPAAVFLFAGYAEALFLGLALPAWWFARRGDWWAASALAAATTGIRISGAFLAAALVVEFLTSPVGRKWRQAPFLLLPVVPLLSYAWYLDRTKGDWLAWEHAQEKGWDRHLSDPVSCFMTTWDAAFGRGQVPEFRINFRLEILMMAVGVVVTLWLLWRARWGEATFVGLSVLALGTSTWYLSVPRASLLWWPLWIGVARQTVRSTTWLLAWVVLVVPVSVVWVYLFVTGKWAG</sequence>
<dbReference type="RefSeq" id="WP_165400081.1">
    <property type="nucleotide sequence ID" value="NZ_SGXD01000001.1"/>
</dbReference>
<keyword evidence="9 11" id="KW-0472">Membrane</keyword>
<name>A0A4Q7NV96_9ACTN</name>
<dbReference type="Pfam" id="PF04188">
    <property type="entry name" value="Mannosyl_trans2"/>
    <property type="match status" value="1"/>
</dbReference>
<feature type="transmembrane region" description="Helical" evidence="11">
    <location>
        <begin position="312"/>
        <end position="330"/>
    </location>
</feature>
<evidence type="ECO:0000256" key="11">
    <source>
        <dbReference type="SAM" id="Phobius"/>
    </source>
</evidence>
<feature type="transmembrane region" description="Helical" evidence="11">
    <location>
        <begin position="356"/>
        <end position="375"/>
    </location>
</feature>
<reference evidence="12 13" key="1">
    <citation type="submission" date="2019-02" db="EMBL/GenBank/DDBJ databases">
        <title>Genomic Encyclopedia of Type Strains, Phase IV (KMG-IV): sequencing the most valuable type-strain genomes for metagenomic binning, comparative biology and taxonomic classification.</title>
        <authorList>
            <person name="Goeker M."/>
        </authorList>
    </citation>
    <scope>NUCLEOTIDE SEQUENCE [LARGE SCALE GENOMIC DNA]</scope>
    <source>
        <strain evidence="12 13">DSM 45622</strain>
    </source>
</reference>
<dbReference type="PANTHER" id="PTHR12468:SF2">
    <property type="entry name" value="GPI MANNOSYLTRANSFERASE 2"/>
    <property type="match status" value="1"/>
</dbReference>
<dbReference type="GO" id="GO:0000009">
    <property type="term" value="F:alpha-1,6-mannosyltransferase activity"/>
    <property type="evidence" value="ECO:0007669"/>
    <property type="project" value="InterPro"/>
</dbReference>
<evidence type="ECO:0000256" key="8">
    <source>
        <dbReference type="ARBA" id="ARBA00022989"/>
    </source>
</evidence>
<comment type="caution">
    <text evidence="12">The sequence shown here is derived from an EMBL/GenBank/DDBJ whole genome shotgun (WGS) entry which is preliminary data.</text>
</comment>
<dbReference type="PANTHER" id="PTHR12468">
    <property type="entry name" value="GPI MANNOSYLTRANSFERASE 2"/>
    <property type="match status" value="1"/>
</dbReference>
<keyword evidence="7" id="KW-0256">Endoplasmic reticulum</keyword>
<keyword evidence="8 11" id="KW-1133">Transmembrane helix</keyword>
<dbReference type="InterPro" id="IPR007315">
    <property type="entry name" value="PIG-V/Gpi18"/>
</dbReference>
<keyword evidence="5 12" id="KW-0808">Transferase</keyword>
<gene>
    <name evidence="12" type="ORF">EV189_0410</name>
</gene>
<feature type="transmembrane region" description="Helical" evidence="11">
    <location>
        <begin position="284"/>
        <end position="305"/>
    </location>
</feature>
<evidence type="ECO:0000256" key="9">
    <source>
        <dbReference type="ARBA" id="ARBA00023136"/>
    </source>
</evidence>
<comment type="pathway">
    <text evidence="2">Glycolipid biosynthesis; glycosylphosphatidylinositol-anchor biosynthesis.</text>
</comment>
<feature type="transmembrane region" description="Helical" evidence="11">
    <location>
        <begin position="220"/>
        <end position="237"/>
    </location>
</feature>
<evidence type="ECO:0000256" key="7">
    <source>
        <dbReference type="ARBA" id="ARBA00022824"/>
    </source>
</evidence>
<dbReference type="Proteomes" id="UP000293638">
    <property type="component" value="Unassembled WGS sequence"/>
</dbReference>
<dbReference type="EMBL" id="SGXD01000001">
    <property type="protein sequence ID" value="RZS91176.1"/>
    <property type="molecule type" value="Genomic_DNA"/>
</dbReference>
<evidence type="ECO:0000256" key="2">
    <source>
        <dbReference type="ARBA" id="ARBA00004687"/>
    </source>
</evidence>
<evidence type="ECO:0000256" key="4">
    <source>
        <dbReference type="ARBA" id="ARBA00022676"/>
    </source>
</evidence>
<evidence type="ECO:0000256" key="10">
    <source>
        <dbReference type="SAM" id="MobiDB-lite"/>
    </source>
</evidence>
<dbReference type="GO" id="GO:0006506">
    <property type="term" value="P:GPI anchor biosynthetic process"/>
    <property type="evidence" value="ECO:0007669"/>
    <property type="project" value="UniProtKB-UniPathway"/>
</dbReference>
<feature type="transmembrane region" description="Helical" evidence="11">
    <location>
        <begin position="181"/>
        <end position="208"/>
    </location>
</feature>
<dbReference type="UniPathway" id="UPA00196"/>
<keyword evidence="13" id="KW-1185">Reference proteome</keyword>